<evidence type="ECO:0000313" key="1">
    <source>
        <dbReference type="EMBL" id="SKB66570.1"/>
    </source>
</evidence>
<organism evidence="1 2">
    <name type="scientific">Parabacteroides chartae</name>
    <dbReference type="NCBI Taxonomy" id="1037355"/>
    <lineage>
        <taxon>Bacteria</taxon>
        <taxon>Pseudomonadati</taxon>
        <taxon>Bacteroidota</taxon>
        <taxon>Bacteroidia</taxon>
        <taxon>Bacteroidales</taxon>
        <taxon>Tannerellaceae</taxon>
        <taxon>Parabacteroides</taxon>
    </lineage>
</organism>
<proteinExistence type="predicted"/>
<dbReference type="EMBL" id="FUYQ01000016">
    <property type="protein sequence ID" value="SKB66570.1"/>
    <property type="molecule type" value="Genomic_DNA"/>
</dbReference>
<dbReference type="AlphaFoldDB" id="A0A1T5D4Y8"/>
<gene>
    <name evidence="1" type="ORF">SAMN05660349_02232</name>
</gene>
<reference evidence="2" key="1">
    <citation type="submission" date="2017-02" db="EMBL/GenBank/DDBJ databases">
        <authorList>
            <person name="Varghese N."/>
            <person name="Submissions S."/>
        </authorList>
    </citation>
    <scope>NUCLEOTIDE SEQUENCE [LARGE SCALE GENOMIC DNA]</scope>
    <source>
        <strain evidence="2">DSM 24967</strain>
    </source>
</reference>
<sequence>MLQFFLDLLYCLLKKNKYVKDNSLPVNSEYKSFKDTEKS</sequence>
<protein>
    <submittedName>
        <fullName evidence="1">Uncharacterized protein</fullName>
    </submittedName>
</protein>
<keyword evidence="2" id="KW-1185">Reference proteome</keyword>
<dbReference type="Proteomes" id="UP000190852">
    <property type="component" value="Unassembled WGS sequence"/>
</dbReference>
<accession>A0A1T5D4Y8</accession>
<evidence type="ECO:0000313" key="2">
    <source>
        <dbReference type="Proteomes" id="UP000190852"/>
    </source>
</evidence>
<name>A0A1T5D4Y8_9BACT</name>